<accession>A0ABV4HVK3</accession>
<dbReference type="Proteomes" id="UP001566331">
    <property type="component" value="Unassembled WGS sequence"/>
</dbReference>
<proteinExistence type="inferred from homology"/>
<comment type="caution">
    <text evidence="2">The sequence shown here is derived from an EMBL/GenBank/DDBJ whole genome shotgun (WGS) entry which is preliminary data.</text>
</comment>
<dbReference type="PANTHER" id="PTHR42194">
    <property type="entry name" value="UPF0276 PROTEIN HI_1600"/>
    <property type="match status" value="1"/>
</dbReference>
<name>A0ABV4HVK3_9GAMM</name>
<protein>
    <recommendedName>
        <fullName evidence="1">UPF0276 protein AB6713_14540</fullName>
    </recommendedName>
</protein>
<dbReference type="SUPFAM" id="SSF51658">
    <property type="entry name" value="Xylose isomerase-like"/>
    <property type="match status" value="1"/>
</dbReference>
<dbReference type="Pfam" id="PF05114">
    <property type="entry name" value="MbnB_TglH_ChrH"/>
    <property type="match status" value="1"/>
</dbReference>
<dbReference type="Gene3D" id="3.20.20.150">
    <property type="entry name" value="Divalent-metal-dependent TIM barrel enzymes"/>
    <property type="match status" value="1"/>
</dbReference>
<evidence type="ECO:0000256" key="1">
    <source>
        <dbReference type="HAMAP-Rule" id="MF_00697"/>
    </source>
</evidence>
<evidence type="ECO:0000313" key="3">
    <source>
        <dbReference type="Proteomes" id="UP001566331"/>
    </source>
</evidence>
<sequence length="301" mass="32848">MNLLHSTHYAEPAPAGTGLPARAGVGFKPRHFDELQADFAPPGFVEVHAENYMGAGGVPHAQLTALRERLPLSLHGVGLSLGSEAPPDSLHLDRLATLIARYQPASFSEHLAWSTHDGRFFNDLLPLCYDTQTLSRVCAHIDQVQERLKLRMLLENPSTYLEFQGSSYSEPDFIAAIVQRTGCGLLLDVNNVYVSCHNNRHDPLAYLAALPMHAVRQIHLAGHAEEHDPDGGDPLLIDHHGAPVADAVWALYARTLALTGPVATLIEWDSNVPAYATLREQAQRAEAILRDSCAVPDEMAA</sequence>
<dbReference type="RefSeq" id="WP_370565326.1">
    <property type="nucleotide sequence ID" value="NZ_JBFWIB010000015.1"/>
</dbReference>
<gene>
    <name evidence="2" type="ORF">AB6713_14540</name>
</gene>
<comment type="similarity">
    <text evidence="1">Belongs to the UPF0276 family.</text>
</comment>
<organism evidence="2 3">
    <name type="scientific">Luteimonas salinilitoris</name>
    <dbReference type="NCBI Taxonomy" id="3237697"/>
    <lineage>
        <taxon>Bacteria</taxon>
        <taxon>Pseudomonadati</taxon>
        <taxon>Pseudomonadota</taxon>
        <taxon>Gammaproteobacteria</taxon>
        <taxon>Lysobacterales</taxon>
        <taxon>Lysobacteraceae</taxon>
        <taxon>Luteimonas</taxon>
    </lineage>
</organism>
<evidence type="ECO:0000313" key="2">
    <source>
        <dbReference type="EMBL" id="MEZ0475821.1"/>
    </source>
</evidence>
<reference evidence="2 3" key="1">
    <citation type="submission" date="2024-07" db="EMBL/GenBank/DDBJ databases">
        <title>Luteimonas salilacus sp. nov., isolated from the shore soil of Salt Lake in Tibet of China.</title>
        <authorList>
            <person name="Zhang X."/>
            <person name="Li A."/>
        </authorList>
    </citation>
    <scope>NUCLEOTIDE SEQUENCE [LARGE SCALE GENOMIC DNA]</scope>
    <source>
        <strain evidence="2 3">B3-2-R+30</strain>
    </source>
</reference>
<dbReference type="NCBIfam" id="NF003818">
    <property type="entry name" value="PRK05409.1"/>
    <property type="match status" value="1"/>
</dbReference>
<dbReference type="EMBL" id="JBFWIC010000022">
    <property type="protein sequence ID" value="MEZ0475821.1"/>
    <property type="molecule type" value="Genomic_DNA"/>
</dbReference>
<dbReference type="InterPro" id="IPR036237">
    <property type="entry name" value="Xyl_isomerase-like_sf"/>
</dbReference>
<dbReference type="InterPro" id="IPR007801">
    <property type="entry name" value="MbnB/TglH/ChrH"/>
</dbReference>
<dbReference type="PANTHER" id="PTHR42194:SF1">
    <property type="entry name" value="UPF0276 PROTEIN HI_1600"/>
    <property type="match status" value="1"/>
</dbReference>
<dbReference type="HAMAP" id="MF_00697">
    <property type="entry name" value="UPF0276"/>
    <property type="match status" value="1"/>
</dbReference>
<keyword evidence="3" id="KW-1185">Reference proteome</keyword>